<gene>
    <name evidence="2" type="ORF">EJ08DRAFT_664092</name>
</gene>
<dbReference type="OrthoDB" id="62952at2759"/>
<feature type="region of interest" description="Disordered" evidence="1">
    <location>
        <begin position="320"/>
        <end position="379"/>
    </location>
</feature>
<dbReference type="EMBL" id="MU007077">
    <property type="protein sequence ID" value="KAF2423750.1"/>
    <property type="molecule type" value="Genomic_DNA"/>
</dbReference>
<evidence type="ECO:0000256" key="1">
    <source>
        <dbReference type="SAM" id="MobiDB-lite"/>
    </source>
</evidence>
<feature type="compositionally biased region" description="Basic and acidic residues" evidence="1">
    <location>
        <begin position="368"/>
        <end position="379"/>
    </location>
</feature>
<reference evidence="2" key="1">
    <citation type="journal article" date="2020" name="Stud. Mycol.">
        <title>101 Dothideomycetes genomes: a test case for predicting lifestyles and emergence of pathogens.</title>
        <authorList>
            <person name="Haridas S."/>
            <person name="Albert R."/>
            <person name="Binder M."/>
            <person name="Bloem J."/>
            <person name="Labutti K."/>
            <person name="Salamov A."/>
            <person name="Andreopoulos B."/>
            <person name="Baker S."/>
            <person name="Barry K."/>
            <person name="Bills G."/>
            <person name="Bluhm B."/>
            <person name="Cannon C."/>
            <person name="Castanera R."/>
            <person name="Culley D."/>
            <person name="Daum C."/>
            <person name="Ezra D."/>
            <person name="Gonzalez J."/>
            <person name="Henrissat B."/>
            <person name="Kuo A."/>
            <person name="Liang C."/>
            <person name="Lipzen A."/>
            <person name="Lutzoni F."/>
            <person name="Magnuson J."/>
            <person name="Mondo S."/>
            <person name="Nolan M."/>
            <person name="Ohm R."/>
            <person name="Pangilinan J."/>
            <person name="Park H.-J."/>
            <person name="Ramirez L."/>
            <person name="Alfaro M."/>
            <person name="Sun H."/>
            <person name="Tritt A."/>
            <person name="Yoshinaga Y."/>
            <person name="Zwiers L.-H."/>
            <person name="Turgeon B."/>
            <person name="Goodwin S."/>
            <person name="Spatafora J."/>
            <person name="Crous P."/>
            <person name="Grigoriev I."/>
        </authorList>
    </citation>
    <scope>NUCLEOTIDE SEQUENCE</scope>
    <source>
        <strain evidence="2">CBS 130266</strain>
    </source>
</reference>
<sequence length="379" mass="42629">MAAMSSNGDEKDSGVSASKSERADTSVFPFLKLPAELREDIYIIFFRNFTIRYAESGLEERLLRKAIKQQAISGNPIGIRPGILCKNTLALLRVNQQIYREASKIIRTEYIAVIGVYDYLPRNGESRSITEPLGLECDEETHEKIGTCGSNELDCELVYTCLTQLDMSEIAKLRNLHLLVQLGPAFPSTQSYSTLMALMTRIAKHLTAENATNPYPQNLCLQFKRRADVDEIEMPMYAMVAKFAKVEMMAESLGWCFVDVPNFRLELKNDAYDIGFVEITTSNNEPGSGQTERAFKYADGYRRKSGVTFLTTVDDIEVDMSDESEWSDGEAEDDGLEDKEETREMDDIEVDMSEESEGVGGEGDDEGHEDKEETSYSDE</sequence>
<evidence type="ECO:0000313" key="2">
    <source>
        <dbReference type="EMBL" id="KAF2423750.1"/>
    </source>
</evidence>
<keyword evidence="3" id="KW-1185">Reference proteome</keyword>
<accession>A0A9P4TU31</accession>
<evidence type="ECO:0000313" key="3">
    <source>
        <dbReference type="Proteomes" id="UP000800235"/>
    </source>
</evidence>
<dbReference type="Proteomes" id="UP000800235">
    <property type="component" value="Unassembled WGS sequence"/>
</dbReference>
<dbReference type="AlphaFoldDB" id="A0A9P4TU31"/>
<proteinExistence type="predicted"/>
<protein>
    <submittedName>
        <fullName evidence="2">Uncharacterized protein</fullName>
    </submittedName>
</protein>
<feature type="compositionally biased region" description="Acidic residues" evidence="1">
    <location>
        <begin position="320"/>
        <end position="367"/>
    </location>
</feature>
<name>A0A9P4TU31_9PEZI</name>
<comment type="caution">
    <text evidence="2">The sequence shown here is derived from an EMBL/GenBank/DDBJ whole genome shotgun (WGS) entry which is preliminary data.</text>
</comment>
<organism evidence="2 3">
    <name type="scientific">Tothia fuscella</name>
    <dbReference type="NCBI Taxonomy" id="1048955"/>
    <lineage>
        <taxon>Eukaryota</taxon>
        <taxon>Fungi</taxon>
        <taxon>Dikarya</taxon>
        <taxon>Ascomycota</taxon>
        <taxon>Pezizomycotina</taxon>
        <taxon>Dothideomycetes</taxon>
        <taxon>Pleosporomycetidae</taxon>
        <taxon>Venturiales</taxon>
        <taxon>Cylindrosympodiaceae</taxon>
        <taxon>Tothia</taxon>
    </lineage>
</organism>